<evidence type="ECO:0000256" key="6">
    <source>
        <dbReference type="PROSITE-ProRule" id="PRU00221"/>
    </source>
</evidence>
<evidence type="ECO:0000256" key="4">
    <source>
        <dbReference type="ARBA" id="ARBA00022737"/>
    </source>
</evidence>
<evidence type="ECO:0000256" key="5">
    <source>
        <dbReference type="ARBA" id="ARBA00023242"/>
    </source>
</evidence>
<keyword evidence="3 6" id="KW-0853">WD repeat</keyword>
<dbReference type="OMA" id="EFLPYHW"/>
<feature type="region of interest" description="Disordered" evidence="7">
    <location>
        <begin position="1"/>
        <end position="71"/>
    </location>
</feature>
<feature type="compositionally biased region" description="Basic residues" evidence="7">
    <location>
        <begin position="11"/>
        <end position="22"/>
    </location>
</feature>
<dbReference type="HOGENOM" id="CLU_022996_2_1_1"/>
<proteinExistence type="predicted"/>
<evidence type="ECO:0000256" key="3">
    <source>
        <dbReference type="ARBA" id="ARBA00022574"/>
    </source>
</evidence>
<dbReference type="eggNOG" id="KOG1272">
    <property type="taxonomic scope" value="Eukaryota"/>
</dbReference>
<keyword evidence="2" id="KW-0698">rRNA processing</keyword>
<dbReference type="FunFam" id="2.130.10.10:FF:000378">
    <property type="entry name" value="U3 small nucleolar RNA-associated protein 7"/>
    <property type="match status" value="1"/>
</dbReference>
<dbReference type="InterPro" id="IPR036322">
    <property type="entry name" value="WD40_repeat_dom_sf"/>
</dbReference>
<keyword evidence="4" id="KW-0677">Repeat</keyword>
<name>T1JJV8_STRMM</name>
<evidence type="ECO:0000313" key="10">
    <source>
        <dbReference type="Proteomes" id="UP000014500"/>
    </source>
</evidence>
<dbReference type="Pfam" id="PF00400">
    <property type="entry name" value="WD40"/>
    <property type="match status" value="1"/>
</dbReference>
<dbReference type="PANTHER" id="PTHR14085">
    <property type="entry name" value="WD-REPEAT PROTEIN BING4"/>
    <property type="match status" value="1"/>
</dbReference>
<dbReference type="SUPFAM" id="SSF50978">
    <property type="entry name" value="WD40 repeat-like"/>
    <property type="match status" value="1"/>
</dbReference>
<dbReference type="InterPro" id="IPR015943">
    <property type="entry name" value="WD40/YVTN_repeat-like_dom_sf"/>
</dbReference>
<reference evidence="9" key="2">
    <citation type="submission" date="2015-02" db="UniProtKB">
        <authorList>
            <consortium name="EnsemblMetazoa"/>
        </authorList>
    </citation>
    <scope>IDENTIFICATION</scope>
</reference>
<dbReference type="SMART" id="SM01033">
    <property type="entry name" value="BING4CT"/>
    <property type="match status" value="1"/>
</dbReference>
<dbReference type="Gene3D" id="2.130.10.10">
    <property type="entry name" value="YVTN repeat-like/Quinoprotein amine dehydrogenase"/>
    <property type="match status" value="1"/>
</dbReference>
<dbReference type="AlphaFoldDB" id="T1JJV8"/>
<evidence type="ECO:0000313" key="9">
    <source>
        <dbReference type="EnsemblMetazoa" id="SMAR014138-PA"/>
    </source>
</evidence>
<feature type="compositionally biased region" description="Basic and acidic residues" evidence="7">
    <location>
        <begin position="38"/>
        <end position="51"/>
    </location>
</feature>
<dbReference type="GO" id="GO:0000462">
    <property type="term" value="P:maturation of SSU-rRNA from tricistronic rRNA transcript (SSU-rRNA, 5.8S rRNA, LSU-rRNA)"/>
    <property type="evidence" value="ECO:0007669"/>
    <property type="project" value="TreeGrafter"/>
</dbReference>
<dbReference type="PANTHER" id="PTHR14085:SF3">
    <property type="entry name" value="WD REPEAT-CONTAINING PROTEIN 46"/>
    <property type="match status" value="1"/>
</dbReference>
<dbReference type="SMART" id="SM00320">
    <property type="entry name" value="WD40"/>
    <property type="match status" value="3"/>
</dbReference>
<dbReference type="GO" id="GO:0032040">
    <property type="term" value="C:small-subunit processome"/>
    <property type="evidence" value="ECO:0007669"/>
    <property type="project" value="TreeGrafter"/>
</dbReference>
<dbReference type="Proteomes" id="UP000014500">
    <property type="component" value="Unassembled WGS sequence"/>
</dbReference>
<dbReference type="PROSITE" id="PS00678">
    <property type="entry name" value="WD_REPEATS_1"/>
    <property type="match status" value="1"/>
</dbReference>
<dbReference type="Pfam" id="PF08149">
    <property type="entry name" value="BING4CT"/>
    <property type="match status" value="1"/>
</dbReference>
<reference evidence="10" key="1">
    <citation type="submission" date="2011-05" db="EMBL/GenBank/DDBJ databases">
        <authorList>
            <person name="Richards S.R."/>
            <person name="Qu J."/>
            <person name="Jiang H."/>
            <person name="Jhangiani S.N."/>
            <person name="Agravi P."/>
            <person name="Goodspeed R."/>
            <person name="Gross S."/>
            <person name="Mandapat C."/>
            <person name="Jackson L."/>
            <person name="Mathew T."/>
            <person name="Pu L."/>
            <person name="Thornton R."/>
            <person name="Saada N."/>
            <person name="Wilczek-Boney K.B."/>
            <person name="Lee S."/>
            <person name="Kovar C."/>
            <person name="Wu Y."/>
            <person name="Scherer S.E."/>
            <person name="Worley K.C."/>
            <person name="Muzny D.M."/>
            <person name="Gibbs R."/>
        </authorList>
    </citation>
    <scope>NUCLEOTIDE SEQUENCE</scope>
    <source>
        <strain evidence="10">Brora</strain>
    </source>
</reference>
<dbReference type="EMBL" id="JH431327">
    <property type="status" value="NOT_ANNOTATED_CDS"/>
    <property type="molecule type" value="Genomic_DNA"/>
</dbReference>
<dbReference type="STRING" id="126957.T1JJV8"/>
<dbReference type="PROSITE" id="PS50082">
    <property type="entry name" value="WD_REPEATS_2"/>
    <property type="match status" value="1"/>
</dbReference>
<dbReference type="PhylomeDB" id="T1JJV8"/>
<comment type="subcellular location">
    <subcellularLocation>
        <location evidence="1">Nucleus</location>
        <location evidence="1">Nucleolus</location>
    </subcellularLocation>
</comment>
<organism evidence="9 10">
    <name type="scientific">Strigamia maritima</name>
    <name type="common">European centipede</name>
    <name type="synonym">Geophilus maritimus</name>
    <dbReference type="NCBI Taxonomy" id="126957"/>
    <lineage>
        <taxon>Eukaryota</taxon>
        <taxon>Metazoa</taxon>
        <taxon>Ecdysozoa</taxon>
        <taxon>Arthropoda</taxon>
        <taxon>Myriapoda</taxon>
        <taxon>Chilopoda</taxon>
        <taxon>Pleurostigmophora</taxon>
        <taxon>Geophilomorpha</taxon>
        <taxon>Linotaeniidae</taxon>
        <taxon>Strigamia</taxon>
    </lineage>
</organism>
<evidence type="ECO:0000259" key="8">
    <source>
        <dbReference type="SMART" id="SM01033"/>
    </source>
</evidence>
<feature type="repeat" description="WD" evidence="6">
    <location>
        <begin position="310"/>
        <end position="345"/>
    </location>
</feature>
<dbReference type="InterPro" id="IPR001680">
    <property type="entry name" value="WD40_rpt"/>
</dbReference>
<accession>T1JJV8</accession>
<keyword evidence="10" id="KW-1185">Reference proteome</keyword>
<evidence type="ECO:0000256" key="7">
    <source>
        <dbReference type="SAM" id="MobiDB-lite"/>
    </source>
</evidence>
<dbReference type="PROSITE" id="PS50294">
    <property type="entry name" value="WD_REPEATS_REGION"/>
    <property type="match status" value="1"/>
</dbReference>
<keyword evidence="5" id="KW-0539">Nucleus</keyword>
<sequence>MSSEEIVASRFQRKSLFKKRGQIGKTDGKDGKRKPLRKPRDNSNLHAEDQFPGKAPISRQKIQKYSRVKNERPSGMKTKFHLIENKIARKKKVFAVEQTARSDLLLFEESGYIEADEGEDTLALTQSKIAESVDITSATKYFDIKDVKYGPFSIDYSRNGRFLLRGGRKGHITAMKWSTKALLYREPIIVPEEIYAVKWLNNDAMFAAAQKRWTFIYDKRGIEIHCIKQLYNVLRMEYLPYQFLLATSSSNGYLSWLDVSIGQMVTQYQSKKGRLDVMCQNAQNATLALGHPNGTVTMWSPSSRKPLLSMLCHKRPVRAVAIDPSGTYMATAAIDRTLKIWDLRNSYECLYNNHISAGASQLAFSQTTQLAASMGNVVEIFKDCCKEQIVKPYLRHRGCEPINDIQFCPYEDVLGIGHLAGFTQIVVPGSGEANFDALECNPYQSKSQRREADVKALLEKVPSELVDLDPTRINKLDMPTLKEKIEAQKKIIFVKPPKVDFEPRHKMKGRSSAKKDIQRKKGVQELAKLVKIIFIYLK</sequence>
<dbReference type="GO" id="GO:0030686">
    <property type="term" value="C:90S preribosome"/>
    <property type="evidence" value="ECO:0007669"/>
    <property type="project" value="TreeGrafter"/>
</dbReference>
<evidence type="ECO:0000256" key="1">
    <source>
        <dbReference type="ARBA" id="ARBA00004604"/>
    </source>
</evidence>
<dbReference type="InterPro" id="IPR019775">
    <property type="entry name" value="WD40_repeat_CS"/>
</dbReference>
<dbReference type="EnsemblMetazoa" id="SMAR014138-RA">
    <property type="protein sequence ID" value="SMAR014138-PA"/>
    <property type="gene ID" value="SMAR014138"/>
</dbReference>
<feature type="domain" description="BING4 C-terminal" evidence="8">
    <location>
        <begin position="392"/>
        <end position="470"/>
    </location>
</feature>
<dbReference type="InterPro" id="IPR040315">
    <property type="entry name" value="WDR46/Utp7"/>
</dbReference>
<dbReference type="InterPro" id="IPR012952">
    <property type="entry name" value="BING4_C_dom"/>
</dbReference>
<evidence type="ECO:0000256" key="2">
    <source>
        <dbReference type="ARBA" id="ARBA00022552"/>
    </source>
</evidence>
<protein>
    <recommendedName>
        <fullName evidence="8">BING4 C-terminal domain-containing protein</fullName>
    </recommendedName>
</protein>